<evidence type="ECO:0000256" key="3">
    <source>
        <dbReference type="ARBA" id="ARBA00023163"/>
    </source>
</evidence>
<dbReference type="AlphaFoldDB" id="A0A6I8LYU5"/>
<dbReference type="InterPro" id="IPR009057">
    <property type="entry name" value="Homeodomain-like_sf"/>
</dbReference>
<proteinExistence type="predicted"/>
<keyword evidence="2 4" id="KW-0238">DNA-binding</keyword>
<dbReference type="PANTHER" id="PTHR47506">
    <property type="entry name" value="TRANSCRIPTIONAL REGULATORY PROTEIN"/>
    <property type="match status" value="1"/>
</dbReference>
<dbReference type="GO" id="GO:0003677">
    <property type="term" value="F:DNA binding"/>
    <property type="evidence" value="ECO:0007669"/>
    <property type="project" value="UniProtKB-UniRule"/>
</dbReference>
<dbReference type="SUPFAM" id="SSF48498">
    <property type="entry name" value="Tetracyclin repressor-like, C-terminal domain"/>
    <property type="match status" value="1"/>
</dbReference>
<feature type="domain" description="HTH tetR-type" evidence="5">
    <location>
        <begin position="9"/>
        <end position="69"/>
    </location>
</feature>
<feature type="DNA-binding region" description="H-T-H motif" evidence="4">
    <location>
        <begin position="32"/>
        <end position="51"/>
    </location>
</feature>
<accession>A0A6I8LYU5</accession>
<sequence>MRYPKDHKKTARAAILAAAARPLKEKGFGGVGVDGLAAAADVTSGAIYSNFGSKEAFLEQVVAEQLGAEFAVIDDPDPAERRRRLAEFLHFYLSDEHCAAVADGCLMPALTADVSRASEAVREAYERRMATLVELLTPAMAGSPAEQAESAWALVASVVGAVTIARALPSGERSRAIRAATLRSVTAALGGAPVAG</sequence>
<dbReference type="EMBL" id="CABVGP010000003">
    <property type="protein sequence ID" value="VVJ22616.1"/>
    <property type="molecule type" value="Genomic_DNA"/>
</dbReference>
<evidence type="ECO:0000259" key="5">
    <source>
        <dbReference type="PROSITE" id="PS50977"/>
    </source>
</evidence>
<dbReference type="SUPFAM" id="SSF46689">
    <property type="entry name" value="Homeodomain-like"/>
    <property type="match status" value="1"/>
</dbReference>
<dbReference type="Gene3D" id="1.10.357.10">
    <property type="entry name" value="Tetracycline Repressor, domain 2"/>
    <property type="match status" value="1"/>
</dbReference>
<dbReference type="Proteomes" id="UP000399805">
    <property type="component" value="Unassembled WGS sequence"/>
</dbReference>
<keyword evidence="7" id="KW-1185">Reference proteome</keyword>
<keyword evidence="3" id="KW-0804">Transcription</keyword>
<gene>
    <name evidence="6" type="ORF">AA23TX_07533</name>
</gene>
<organism evidence="6 7">
    <name type="scientific">Amycolatopsis camponoti</name>
    <dbReference type="NCBI Taxonomy" id="2606593"/>
    <lineage>
        <taxon>Bacteria</taxon>
        <taxon>Bacillati</taxon>
        <taxon>Actinomycetota</taxon>
        <taxon>Actinomycetes</taxon>
        <taxon>Pseudonocardiales</taxon>
        <taxon>Pseudonocardiaceae</taxon>
        <taxon>Amycolatopsis</taxon>
    </lineage>
</organism>
<dbReference type="PROSITE" id="PS50977">
    <property type="entry name" value="HTH_TETR_2"/>
    <property type="match status" value="1"/>
</dbReference>
<dbReference type="InterPro" id="IPR036271">
    <property type="entry name" value="Tet_transcr_reg_TetR-rel_C_sf"/>
</dbReference>
<evidence type="ECO:0000256" key="2">
    <source>
        <dbReference type="ARBA" id="ARBA00023125"/>
    </source>
</evidence>
<dbReference type="InterPro" id="IPR001647">
    <property type="entry name" value="HTH_TetR"/>
</dbReference>
<evidence type="ECO:0000256" key="1">
    <source>
        <dbReference type="ARBA" id="ARBA00023015"/>
    </source>
</evidence>
<name>A0A6I8LYU5_9PSEU</name>
<protein>
    <recommendedName>
        <fullName evidence="5">HTH tetR-type domain-containing protein</fullName>
    </recommendedName>
</protein>
<keyword evidence="1" id="KW-0805">Transcription regulation</keyword>
<dbReference type="PANTHER" id="PTHR47506:SF7">
    <property type="entry name" value="TRANSCRIPTIONAL REGULATORY PROTEIN"/>
    <property type="match status" value="1"/>
</dbReference>
<dbReference type="PRINTS" id="PR00455">
    <property type="entry name" value="HTHTETR"/>
</dbReference>
<evidence type="ECO:0000313" key="7">
    <source>
        <dbReference type="Proteomes" id="UP000399805"/>
    </source>
</evidence>
<reference evidence="6 7" key="1">
    <citation type="submission" date="2019-09" db="EMBL/GenBank/DDBJ databases">
        <authorList>
            <person name="Leyn A S."/>
        </authorList>
    </citation>
    <scope>NUCLEOTIDE SEQUENCE [LARGE SCALE GENOMIC DNA]</scope>
    <source>
        <strain evidence="6">AA231_1</strain>
    </source>
</reference>
<dbReference type="Pfam" id="PF00440">
    <property type="entry name" value="TetR_N"/>
    <property type="match status" value="1"/>
</dbReference>
<evidence type="ECO:0000313" key="6">
    <source>
        <dbReference type="EMBL" id="VVJ22616.1"/>
    </source>
</evidence>
<dbReference type="RefSeq" id="WP_155547596.1">
    <property type="nucleotide sequence ID" value="NZ_CABVGP010000003.1"/>
</dbReference>
<evidence type="ECO:0000256" key="4">
    <source>
        <dbReference type="PROSITE-ProRule" id="PRU00335"/>
    </source>
</evidence>
<dbReference type="Gene3D" id="1.10.10.60">
    <property type="entry name" value="Homeodomain-like"/>
    <property type="match status" value="1"/>
</dbReference>